<dbReference type="EMBL" id="KT007003">
    <property type="protein sequence ID" value="AKQ02757.1"/>
    <property type="molecule type" value="Genomic_DNA"/>
</dbReference>
<dbReference type="Gene3D" id="3.40.50.10320">
    <property type="entry name" value="LmbE-like"/>
    <property type="match status" value="1"/>
</dbReference>
<dbReference type="InterPro" id="IPR052960">
    <property type="entry name" value="GlcN6P_deaminase-like"/>
</dbReference>
<dbReference type="CDD" id="cd01399">
    <property type="entry name" value="GlcN6P_deaminase"/>
    <property type="match status" value="1"/>
</dbReference>
<reference evidence="3" key="1">
    <citation type="journal article" date="2015" name="ISME J.">
        <title>Aquifer environment selects for microbial species cohorts in sediment and groundwater.</title>
        <authorList>
            <person name="Hug L.A."/>
            <person name="Thomas B.C."/>
            <person name="Brown C.T."/>
            <person name="Frischkorn K.R."/>
            <person name="Williams K.H."/>
            <person name="Tringe S.G."/>
            <person name="Banfield J.F."/>
        </authorList>
    </citation>
    <scope>NUCLEOTIDE SEQUENCE</scope>
</reference>
<dbReference type="Gene3D" id="3.40.50.1360">
    <property type="match status" value="1"/>
</dbReference>
<keyword evidence="3" id="KW-0378">Hydrolase</keyword>
<feature type="domain" description="Glucosamine/galactosamine-6-phosphate isomerase" evidence="2">
    <location>
        <begin position="18"/>
        <end position="239"/>
    </location>
</feature>
<evidence type="ECO:0000313" key="3">
    <source>
        <dbReference type="EMBL" id="AKQ02757.1"/>
    </source>
</evidence>
<dbReference type="Pfam" id="PF02585">
    <property type="entry name" value="PIG-L"/>
    <property type="match status" value="1"/>
</dbReference>
<dbReference type="GO" id="GO:0004342">
    <property type="term" value="F:glucosamine-6-phosphate deaminase activity"/>
    <property type="evidence" value="ECO:0007669"/>
    <property type="project" value="UniProtKB-UniRule"/>
</dbReference>
<dbReference type="PANTHER" id="PTHR42892">
    <property type="entry name" value="GLUCOSAMINE-6-PHOSPHATE DEAMINASE-LIKE PROTEIN BT_0258-RELATED"/>
    <property type="match status" value="1"/>
</dbReference>
<dbReference type="SUPFAM" id="SSF102588">
    <property type="entry name" value="LmbE-like"/>
    <property type="match status" value="1"/>
</dbReference>
<dbReference type="NCBIfam" id="TIGR00502">
    <property type="entry name" value="nagB"/>
    <property type="match status" value="1"/>
</dbReference>
<sequence length="615" mass="67735">MSQPGARLEKIPTVVLESHEALSRTIARRIATVIAERRSAGARPVLGLATGSTPIGVYRELIRMHREEGLSFRGVVTFNLDEYFPMTPESIHSYRRFMRENFFDHIDIVPSDTHVPDGQVPREAARDSAAAYEAAIRAAGGIDFQLLGIGKTGHIGFNEPGSGAQSRTRLVQLDVITRRDAAVDFFGEEHVPPEAVTMGVATILEAREIAILATGEHKSAIVRRAVEGEVDIEVAATFLQRHPHTTFYLDTAAAAELTRIATPWLLDEVEWTPALAVRAVVWLSLTTGKAILKLTQGDYAEHQLSSLVARHGSPGAVNGVVFNALGAKIRGRSKLPEGRRVLVFSPHPDDDVIAMGGILHKLAQNGNEISVAYMTSGNIAVFDHDVRRYVDFLERLARERGIGRADAPAFAAEVRKFLSAKHPGAVDSDAIQDVKRIIREGEAVSALETIGLGPGHARFLNLPFYQTGKVRKDPIGPADVAIVRALLEEVRPQLIFVAGDLSDPHGTHRMCKEAVDRALAEMNGTPPETWLYRGAWQEWPVTEATWLVPLSQEELKLKIQAIFKHQSQKDSALFPGPHDDREFWQRVEARNKETAGMLNRLGLAEYYAMEAYVVA</sequence>
<evidence type="ECO:0000256" key="1">
    <source>
        <dbReference type="NCBIfam" id="TIGR00502"/>
    </source>
</evidence>
<dbReference type="EC" id="3.5.99.6" evidence="1"/>
<dbReference type="SUPFAM" id="SSF100950">
    <property type="entry name" value="NagB/RpiA/CoA transferase-like"/>
    <property type="match status" value="1"/>
</dbReference>
<name>A0A0H4T8D2_9BACT</name>
<dbReference type="NCBIfam" id="NF002557">
    <property type="entry name" value="PRK02122.1"/>
    <property type="match status" value="1"/>
</dbReference>
<dbReference type="InterPro" id="IPR003737">
    <property type="entry name" value="GlcNAc_PI_deacetylase-related"/>
</dbReference>
<evidence type="ECO:0000259" key="2">
    <source>
        <dbReference type="Pfam" id="PF01182"/>
    </source>
</evidence>
<dbReference type="AlphaFoldDB" id="A0A0H4T8D2"/>
<dbReference type="InterPro" id="IPR006148">
    <property type="entry name" value="Glc/Gal-6P_isomerase"/>
</dbReference>
<protein>
    <recommendedName>
        <fullName evidence="1">Glucosamine-6-phosphate deaminase</fullName>
        <ecNumber evidence="1">3.5.99.6</ecNumber>
    </recommendedName>
</protein>
<accession>A0A0H4T8D2</accession>
<dbReference type="InterPro" id="IPR024078">
    <property type="entry name" value="LmbE-like_dom_sf"/>
</dbReference>
<dbReference type="Pfam" id="PF01182">
    <property type="entry name" value="Glucosamine_iso"/>
    <property type="match status" value="1"/>
</dbReference>
<proteinExistence type="predicted"/>
<organism evidence="3">
    <name type="scientific">uncultured Gemmatimonadetes bacterium Rifle_16ft_4_minimus_37772</name>
    <dbReference type="NCBI Taxonomy" id="1665097"/>
    <lineage>
        <taxon>Bacteria</taxon>
        <taxon>Pseudomonadati</taxon>
        <taxon>Gemmatimonadota</taxon>
        <taxon>environmental samples</taxon>
    </lineage>
</organism>
<dbReference type="InterPro" id="IPR004547">
    <property type="entry name" value="Glucosamine6P_isomerase"/>
</dbReference>
<dbReference type="InterPro" id="IPR037171">
    <property type="entry name" value="NagB/RpiA_transferase-like"/>
</dbReference>
<dbReference type="GO" id="GO:0006046">
    <property type="term" value="P:N-acetylglucosamine catabolic process"/>
    <property type="evidence" value="ECO:0007669"/>
    <property type="project" value="UniProtKB-UniRule"/>
</dbReference>
<dbReference type="PANTHER" id="PTHR42892:SF1">
    <property type="entry name" value="GLUCOSAMINE-6-PHOSPHATE ISOMERASE"/>
    <property type="match status" value="1"/>
</dbReference>
<dbReference type="GO" id="GO:0005975">
    <property type="term" value="P:carbohydrate metabolic process"/>
    <property type="evidence" value="ECO:0007669"/>
    <property type="project" value="InterPro"/>
</dbReference>